<proteinExistence type="predicted"/>
<dbReference type="InterPro" id="IPR021353">
    <property type="entry name" value="DUF2972"/>
</dbReference>
<dbReference type="OrthoDB" id="5328055at2"/>
<protein>
    <submittedName>
        <fullName evidence="1">Uncharacterized protein</fullName>
    </submittedName>
</protein>
<dbReference type="AlphaFoldDB" id="A0A3D8I8L6"/>
<accession>A0A3D8I8L6</accession>
<gene>
    <name evidence="1" type="ORF">CQA43_09260</name>
</gene>
<evidence type="ECO:0000313" key="1">
    <source>
        <dbReference type="EMBL" id="RDU61510.1"/>
    </source>
</evidence>
<dbReference type="Pfam" id="PF11186">
    <property type="entry name" value="DUF2972"/>
    <property type="match status" value="1"/>
</dbReference>
<reference evidence="1 2" key="1">
    <citation type="submission" date="2018-04" db="EMBL/GenBank/DDBJ databases">
        <title>Novel Campyloabacter and Helicobacter Species and Strains.</title>
        <authorList>
            <person name="Mannion A.J."/>
            <person name="Shen Z."/>
            <person name="Fox J.G."/>
        </authorList>
    </citation>
    <scope>NUCLEOTIDE SEQUENCE [LARGE SCALE GENOMIC DNA]</scope>
    <source>
        <strain evidence="1 2">MIT 99-5101</strain>
    </source>
</reference>
<organism evidence="1 2">
    <name type="scientific">Helicobacter ganmani</name>
    <dbReference type="NCBI Taxonomy" id="60246"/>
    <lineage>
        <taxon>Bacteria</taxon>
        <taxon>Pseudomonadati</taxon>
        <taxon>Campylobacterota</taxon>
        <taxon>Epsilonproteobacteria</taxon>
        <taxon>Campylobacterales</taxon>
        <taxon>Helicobacteraceae</taxon>
        <taxon>Helicobacter</taxon>
    </lineage>
</organism>
<name>A0A3D8I8L6_9HELI</name>
<sequence length="84" mass="9798">MIFTKDFEIKLLLANRTKHTKGIDMTENLMPLSYQRNPNLENCKVFIQTHKEAQEISKHFAQIQAELITTLEAILQIVELKNTK</sequence>
<dbReference type="EMBL" id="NXLS01000017">
    <property type="protein sequence ID" value="RDU61510.1"/>
    <property type="molecule type" value="Genomic_DNA"/>
</dbReference>
<comment type="caution">
    <text evidence="1">The sequence shown here is derived from an EMBL/GenBank/DDBJ whole genome shotgun (WGS) entry which is preliminary data.</text>
</comment>
<keyword evidence="2" id="KW-1185">Reference proteome</keyword>
<evidence type="ECO:0000313" key="2">
    <source>
        <dbReference type="Proteomes" id="UP000256650"/>
    </source>
</evidence>
<dbReference type="Proteomes" id="UP000256650">
    <property type="component" value="Unassembled WGS sequence"/>
</dbReference>